<reference evidence="1" key="1">
    <citation type="submission" date="2019-10" db="EMBL/GenBank/DDBJ databases">
        <authorList>
            <consortium name="DOE Joint Genome Institute"/>
            <person name="Kuo A."/>
            <person name="Miyauchi S."/>
            <person name="Kiss E."/>
            <person name="Drula E."/>
            <person name="Kohler A."/>
            <person name="Sanchez-Garcia M."/>
            <person name="Andreopoulos B."/>
            <person name="Barry K.W."/>
            <person name="Bonito G."/>
            <person name="Buee M."/>
            <person name="Carver A."/>
            <person name="Chen C."/>
            <person name="Cichocki N."/>
            <person name="Clum A."/>
            <person name="Culley D."/>
            <person name="Crous P.W."/>
            <person name="Fauchery L."/>
            <person name="Girlanda M."/>
            <person name="Hayes R."/>
            <person name="Keri Z."/>
            <person name="Labutti K."/>
            <person name="Lipzen A."/>
            <person name="Lombard V."/>
            <person name="Magnuson J."/>
            <person name="Maillard F."/>
            <person name="Morin E."/>
            <person name="Murat C."/>
            <person name="Nolan M."/>
            <person name="Ohm R."/>
            <person name="Pangilinan J."/>
            <person name="Pereira M."/>
            <person name="Perotto S."/>
            <person name="Peter M."/>
            <person name="Riley R."/>
            <person name="Sitrit Y."/>
            <person name="Stielow B."/>
            <person name="Szollosi G."/>
            <person name="Zifcakova L."/>
            <person name="Stursova M."/>
            <person name="Spatafora J.W."/>
            <person name="Tedersoo L."/>
            <person name="Vaario L.-M."/>
            <person name="Yamada A."/>
            <person name="Yan M."/>
            <person name="Wang P."/>
            <person name="Xu J."/>
            <person name="Bruns T."/>
            <person name="Baldrian P."/>
            <person name="Vilgalys R."/>
            <person name="Henrissat B."/>
            <person name="Grigoriev I.V."/>
            <person name="Hibbett D."/>
            <person name="Nagy L.G."/>
            <person name="Martin F.M."/>
        </authorList>
    </citation>
    <scope>NUCLEOTIDE SEQUENCE</scope>
    <source>
        <strain evidence="1">P2</strain>
    </source>
</reference>
<evidence type="ECO:0000313" key="1">
    <source>
        <dbReference type="EMBL" id="KAF9643983.1"/>
    </source>
</evidence>
<dbReference type="Proteomes" id="UP000886501">
    <property type="component" value="Unassembled WGS sequence"/>
</dbReference>
<dbReference type="EMBL" id="MU118170">
    <property type="protein sequence ID" value="KAF9643983.1"/>
    <property type="molecule type" value="Genomic_DNA"/>
</dbReference>
<name>A0ACB6Z3K4_THEGA</name>
<organism evidence="1 2">
    <name type="scientific">Thelephora ganbajun</name>
    <name type="common">Ganba fungus</name>
    <dbReference type="NCBI Taxonomy" id="370292"/>
    <lineage>
        <taxon>Eukaryota</taxon>
        <taxon>Fungi</taxon>
        <taxon>Dikarya</taxon>
        <taxon>Basidiomycota</taxon>
        <taxon>Agaricomycotina</taxon>
        <taxon>Agaricomycetes</taxon>
        <taxon>Thelephorales</taxon>
        <taxon>Thelephoraceae</taxon>
        <taxon>Thelephora</taxon>
    </lineage>
</organism>
<accession>A0ACB6Z3K4</accession>
<sequence>MSDITPPNPDPNSISTPNPGNPTDCSEPRTGGVLVSALDGDGEGSGEGIGGDSTGTGHRAEQHMGSTADEPIYCAGAIIAPVNHASQTVLVNIHPSNSSTRPRRLKLMVTSSYHLYWFEDSPDSEHLHMNIVVSWRYMMYISGLFFVSVLAACIPLDETDHSNLPDMYGYDRAKKPYNRRDKKQGYPQSGMHKPKRGRSSEQEIAGKNHKILLLEDLMHPTSLGFSPQVCLQIASDFAIRVTNGLNISPTKKMDICSTILLPGKWSEQRNQVQCGQLSQLPYAMSFIPLIPSKLWGTDKSTGDRCVDQQKQPPPIHKDKPVAHPLPLLLCRRYNSREESPPLERRLHPAYPSDEGAQLFKIQDKSSHTDNKDRLLTVWDMEHFTKAIQDTIREMGSEFVEALAEMHRPEDYLDDYEDEPPSQSSSMSPNELSPQTTLEGHTAAITAVEFSPDGRFLASAGDDGIVLIFSTSSWTPHPGMASKKPLPAFLWLSKQGSAHFDNVKIDGTSPPPHLQGSTTVDNRNALIWDPHTIAIVGEIIPRTFPISNSVIAADDNIMAVSNLINGVDWYSLSDLAFLSTTKLPAGAVFNPSSALTYFENGTSVVLGSADRSAYILSCDKGVKNVKNDSTSLPLHYATLTRLVEGSGVIQSVAFAPTVQGQALIATGTGGLRGRATVTIWAYTEKKAKPGISFAMI</sequence>
<reference evidence="1" key="2">
    <citation type="journal article" date="2020" name="Nat. Commun.">
        <title>Large-scale genome sequencing of mycorrhizal fungi provides insights into the early evolution of symbiotic traits.</title>
        <authorList>
            <person name="Miyauchi S."/>
            <person name="Kiss E."/>
            <person name="Kuo A."/>
            <person name="Drula E."/>
            <person name="Kohler A."/>
            <person name="Sanchez-Garcia M."/>
            <person name="Morin E."/>
            <person name="Andreopoulos B."/>
            <person name="Barry K.W."/>
            <person name="Bonito G."/>
            <person name="Buee M."/>
            <person name="Carver A."/>
            <person name="Chen C."/>
            <person name="Cichocki N."/>
            <person name="Clum A."/>
            <person name="Culley D."/>
            <person name="Crous P.W."/>
            <person name="Fauchery L."/>
            <person name="Girlanda M."/>
            <person name="Hayes R.D."/>
            <person name="Keri Z."/>
            <person name="LaButti K."/>
            <person name="Lipzen A."/>
            <person name="Lombard V."/>
            <person name="Magnuson J."/>
            <person name="Maillard F."/>
            <person name="Murat C."/>
            <person name="Nolan M."/>
            <person name="Ohm R.A."/>
            <person name="Pangilinan J."/>
            <person name="Pereira M.F."/>
            <person name="Perotto S."/>
            <person name="Peter M."/>
            <person name="Pfister S."/>
            <person name="Riley R."/>
            <person name="Sitrit Y."/>
            <person name="Stielow J.B."/>
            <person name="Szollosi G."/>
            <person name="Zifcakova L."/>
            <person name="Stursova M."/>
            <person name="Spatafora J.W."/>
            <person name="Tedersoo L."/>
            <person name="Vaario L.M."/>
            <person name="Yamada A."/>
            <person name="Yan M."/>
            <person name="Wang P."/>
            <person name="Xu J."/>
            <person name="Bruns T."/>
            <person name="Baldrian P."/>
            <person name="Vilgalys R."/>
            <person name="Dunand C."/>
            <person name="Henrissat B."/>
            <person name="Grigoriev I.V."/>
            <person name="Hibbett D."/>
            <person name="Nagy L.G."/>
            <person name="Martin F.M."/>
        </authorList>
    </citation>
    <scope>NUCLEOTIDE SEQUENCE</scope>
    <source>
        <strain evidence="1">P2</strain>
    </source>
</reference>
<comment type="caution">
    <text evidence="1">The sequence shown here is derived from an EMBL/GenBank/DDBJ whole genome shotgun (WGS) entry which is preliminary data.</text>
</comment>
<evidence type="ECO:0000313" key="2">
    <source>
        <dbReference type="Proteomes" id="UP000886501"/>
    </source>
</evidence>
<keyword evidence="2" id="KW-1185">Reference proteome</keyword>
<proteinExistence type="predicted"/>
<protein>
    <submittedName>
        <fullName evidence="1">Uncharacterized protein</fullName>
    </submittedName>
</protein>
<gene>
    <name evidence="1" type="ORF">BDM02DRAFT_3132050</name>
</gene>